<sequence>DPRADRGQTDHIRRPGRVPLPEL</sequence>
<feature type="compositionally biased region" description="Basic and acidic residues" evidence="1">
    <location>
        <begin position="1"/>
        <end position="13"/>
    </location>
</feature>
<feature type="region of interest" description="Disordered" evidence="1">
    <location>
        <begin position="1"/>
        <end position="23"/>
    </location>
</feature>
<feature type="non-terminal residue" evidence="2">
    <location>
        <position position="1"/>
    </location>
</feature>
<dbReference type="EMBL" id="UINC01131003">
    <property type="protein sequence ID" value="SVD12441.1"/>
    <property type="molecule type" value="Genomic_DNA"/>
</dbReference>
<accession>A0A382SU44</accession>
<name>A0A382SU44_9ZZZZ</name>
<evidence type="ECO:0000256" key="1">
    <source>
        <dbReference type="SAM" id="MobiDB-lite"/>
    </source>
</evidence>
<evidence type="ECO:0000313" key="2">
    <source>
        <dbReference type="EMBL" id="SVD12441.1"/>
    </source>
</evidence>
<protein>
    <submittedName>
        <fullName evidence="2">Uncharacterized protein</fullName>
    </submittedName>
</protein>
<gene>
    <name evidence="2" type="ORF">METZ01_LOCUS365295</name>
</gene>
<organism evidence="2">
    <name type="scientific">marine metagenome</name>
    <dbReference type="NCBI Taxonomy" id="408172"/>
    <lineage>
        <taxon>unclassified sequences</taxon>
        <taxon>metagenomes</taxon>
        <taxon>ecological metagenomes</taxon>
    </lineage>
</organism>
<reference evidence="2" key="1">
    <citation type="submission" date="2018-05" db="EMBL/GenBank/DDBJ databases">
        <authorList>
            <person name="Lanie J.A."/>
            <person name="Ng W.-L."/>
            <person name="Kazmierczak K.M."/>
            <person name="Andrzejewski T.M."/>
            <person name="Davidsen T.M."/>
            <person name="Wayne K.J."/>
            <person name="Tettelin H."/>
            <person name="Glass J.I."/>
            <person name="Rusch D."/>
            <person name="Podicherti R."/>
            <person name="Tsui H.-C.T."/>
            <person name="Winkler M.E."/>
        </authorList>
    </citation>
    <scope>NUCLEOTIDE SEQUENCE</scope>
</reference>
<feature type="non-terminal residue" evidence="2">
    <location>
        <position position="23"/>
    </location>
</feature>
<dbReference type="AlphaFoldDB" id="A0A382SU44"/>
<proteinExistence type="predicted"/>